<gene>
    <name evidence="1" type="ORF">BARVI_03010</name>
</gene>
<name>W0EX41_9BACT</name>
<evidence type="ECO:0000313" key="2">
    <source>
        <dbReference type="Proteomes" id="UP000018901"/>
    </source>
</evidence>
<accession>W0EX41</accession>
<sequence length="135" mass="15928">MWHKQKNRDMALVLYENNESSGRLKCTIQQTGRLGFTDVTAKQLRLHEVDAVQFARDDQEKDALYLINDVSKSGPNAFKVCKAGMYYYVNTKHLFEELGLDFESNTIIFDLKREPKYKEMEVYKMIKRVLPRKKK</sequence>
<protein>
    <submittedName>
        <fullName evidence="1">Uncharacterized protein</fullName>
    </submittedName>
</protein>
<proteinExistence type="predicted"/>
<dbReference type="STRING" id="880074.BARVI_03010"/>
<organism evidence="1 2">
    <name type="scientific">Barnesiella viscericola DSM 18177</name>
    <dbReference type="NCBI Taxonomy" id="880074"/>
    <lineage>
        <taxon>Bacteria</taxon>
        <taxon>Pseudomonadati</taxon>
        <taxon>Bacteroidota</taxon>
        <taxon>Bacteroidia</taxon>
        <taxon>Bacteroidales</taxon>
        <taxon>Barnesiellaceae</taxon>
        <taxon>Barnesiella</taxon>
    </lineage>
</organism>
<dbReference type="Proteomes" id="UP000018901">
    <property type="component" value="Chromosome"/>
</dbReference>
<evidence type="ECO:0000313" key="1">
    <source>
        <dbReference type="EMBL" id="AHF13631.1"/>
    </source>
</evidence>
<dbReference type="KEGG" id="bvs:BARVI_03010"/>
<dbReference type="eggNOG" id="ENOG502ZG4J">
    <property type="taxonomic scope" value="Bacteria"/>
</dbReference>
<dbReference type="AlphaFoldDB" id="W0EX41"/>
<keyword evidence="2" id="KW-1185">Reference proteome</keyword>
<reference evidence="1 2" key="1">
    <citation type="submission" date="2013-12" db="EMBL/GenBank/DDBJ databases">
        <authorList>
            <consortium name="DOE Joint Genome Institute"/>
            <person name="Eisen J."/>
            <person name="Huntemann M."/>
            <person name="Han J."/>
            <person name="Chen A."/>
            <person name="Kyrpides N."/>
            <person name="Mavromatis K."/>
            <person name="Markowitz V."/>
            <person name="Palaniappan K."/>
            <person name="Ivanova N."/>
            <person name="Schaumberg A."/>
            <person name="Pati A."/>
            <person name="Liolios K."/>
            <person name="Nordberg H.P."/>
            <person name="Cantor M.N."/>
            <person name="Hua S.X."/>
            <person name="Woyke T."/>
        </authorList>
    </citation>
    <scope>NUCLEOTIDE SEQUENCE [LARGE SCALE GENOMIC DNA]</scope>
    <source>
        <strain evidence="2">DSM 18177</strain>
    </source>
</reference>
<dbReference type="EMBL" id="CP007034">
    <property type="protein sequence ID" value="AHF13631.1"/>
    <property type="molecule type" value="Genomic_DNA"/>
</dbReference>
<dbReference type="HOGENOM" id="CLU_1944446_0_0_10"/>